<dbReference type="GO" id="GO:0016787">
    <property type="term" value="F:hydrolase activity"/>
    <property type="evidence" value="ECO:0007669"/>
    <property type="project" value="UniProtKB-KW"/>
</dbReference>
<dbReference type="SUPFAM" id="SSF54060">
    <property type="entry name" value="His-Me finger endonucleases"/>
    <property type="match status" value="1"/>
</dbReference>
<dbReference type="OMA" id="FYMEARY"/>
<evidence type="ECO:0000313" key="3">
    <source>
        <dbReference type="EMBL" id="EED87154.1"/>
    </source>
</evidence>
<gene>
    <name evidence="3" type="ORF">THAPSDRAFT_269572</name>
</gene>
<sequence>MHSRIQSSQLNSLSYSEVWDALTDIDSDASGQNVRLIYSDEYVPALPRDAGTCGYWNREHLWPRSRGIADNGYDHTDLHHMRPSDCNVNAARSNLLFGECGTASTSTSVGTEKDNMSFLPPKNVRGDIARAILYMDLRYDGDESNTNDLVVSDCPDSVPNSSGMGYLSQLLEWHAEDPVDDNERARNDAVCKQYQGNRNPFVDYPELA</sequence>
<dbReference type="InterPro" id="IPR007346">
    <property type="entry name" value="Endonuclease-I"/>
</dbReference>
<dbReference type="eggNOG" id="ENOG502QTYN">
    <property type="taxonomic scope" value="Eukaryota"/>
</dbReference>
<name>B8LC47_THAPS</name>
<protein>
    <submittedName>
        <fullName evidence="3">Uncharacterized protein</fullName>
    </submittedName>
</protein>
<evidence type="ECO:0000256" key="2">
    <source>
        <dbReference type="ARBA" id="ARBA00022801"/>
    </source>
</evidence>
<reference evidence="3 4" key="2">
    <citation type="journal article" date="2008" name="Nature">
        <title>The Phaeodactylum genome reveals the evolutionary history of diatom genomes.</title>
        <authorList>
            <person name="Bowler C."/>
            <person name="Allen A.E."/>
            <person name="Badger J.H."/>
            <person name="Grimwood J."/>
            <person name="Jabbari K."/>
            <person name="Kuo A."/>
            <person name="Maheswari U."/>
            <person name="Martens C."/>
            <person name="Maumus F."/>
            <person name="Otillar R.P."/>
            <person name="Rayko E."/>
            <person name="Salamov A."/>
            <person name="Vandepoele K."/>
            <person name="Beszteri B."/>
            <person name="Gruber A."/>
            <person name="Heijde M."/>
            <person name="Katinka M."/>
            <person name="Mock T."/>
            <person name="Valentin K."/>
            <person name="Verret F."/>
            <person name="Berges J.A."/>
            <person name="Brownlee C."/>
            <person name="Cadoret J.P."/>
            <person name="Chiovitti A."/>
            <person name="Choi C.J."/>
            <person name="Coesel S."/>
            <person name="De Martino A."/>
            <person name="Detter J.C."/>
            <person name="Durkin C."/>
            <person name="Falciatore A."/>
            <person name="Fournet J."/>
            <person name="Haruta M."/>
            <person name="Huysman M.J."/>
            <person name="Jenkins B.D."/>
            <person name="Jiroutova K."/>
            <person name="Jorgensen R.E."/>
            <person name="Joubert Y."/>
            <person name="Kaplan A."/>
            <person name="Kroger N."/>
            <person name="Kroth P.G."/>
            <person name="La Roche J."/>
            <person name="Lindquist E."/>
            <person name="Lommer M."/>
            <person name="Martin-Jezequel V."/>
            <person name="Lopez P.J."/>
            <person name="Lucas S."/>
            <person name="Mangogna M."/>
            <person name="McGinnis K."/>
            <person name="Medlin L.K."/>
            <person name="Montsant A."/>
            <person name="Oudot-Le Secq M.P."/>
            <person name="Napoli C."/>
            <person name="Obornik M."/>
            <person name="Parker M.S."/>
            <person name="Petit J.L."/>
            <person name="Porcel B.M."/>
            <person name="Poulsen N."/>
            <person name="Robison M."/>
            <person name="Rychlewski L."/>
            <person name="Rynearson T.A."/>
            <person name="Schmutz J."/>
            <person name="Shapiro H."/>
            <person name="Siaut M."/>
            <person name="Stanley M."/>
            <person name="Sussman M.R."/>
            <person name="Taylor A.R."/>
            <person name="Vardi A."/>
            <person name="von Dassow P."/>
            <person name="Vyverman W."/>
            <person name="Willis A."/>
            <person name="Wyrwicz L.S."/>
            <person name="Rokhsar D.S."/>
            <person name="Weissenbach J."/>
            <person name="Armbrust E.V."/>
            <person name="Green B.R."/>
            <person name="Van de Peer Y."/>
            <person name="Grigoriev I.V."/>
        </authorList>
    </citation>
    <scope>NUCLEOTIDE SEQUENCE [LARGE SCALE GENOMIC DNA]</scope>
    <source>
        <strain evidence="3 4">CCMP1335</strain>
    </source>
</reference>
<dbReference type="GeneID" id="7444471"/>
<keyword evidence="2" id="KW-0378">Hydrolase</keyword>
<evidence type="ECO:0000256" key="1">
    <source>
        <dbReference type="ARBA" id="ARBA00022722"/>
    </source>
</evidence>
<accession>B8LC47</accession>
<dbReference type="PaxDb" id="35128-Thaps269572"/>
<dbReference type="STRING" id="35128.B8LC47"/>
<organism evidence="3 4">
    <name type="scientific">Thalassiosira pseudonana</name>
    <name type="common">Marine diatom</name>
    <name type="synonym">Cyclotella nana</name>
    <dbReference type="NCBI Taxonomy" id="35128"/>
    <lineage>
        <taxon>Eukaryota</taxon>
        <taxon>Sar</taxon>
        <taxon>Stramenopiles</taxon>
        <taxon>Ochrophyta</taxon>
        <taxon>Bacillariophyta</taxon>
        <taxon>Coscinodiscophyceae</taxon>
        <taxon>Thalassiosirophycidae</taxon>
        <taxon>Thalassiosirales</taxon>
        <taxon>Thalassiosiraceae</taxon>
        <taxon>Thalassiosira</taxon>
    </lineage>
</organism>
<dbReference type="Pfam" id="PF04231">
    <property type="entry name" value="Endonuclease_1"/>
    <property type="match status" value="1"/>
</dbReference>
<dbReference type="HOGENOM" id="CLU_019348_0_0_1"/>
<evidence type="ECO:0000313" key="4">
    <source>
        <dbReference type="Proteomes" id="UP000001449"/>
    </source>
</evidence>
<dbReference type="RefSeq" id="XP_002296458.1">
    <property type="nucleotide sequence ID" value="XM_002296422.1"/>
</dbReference>
<dbReference type="GO" id="GO:0006308">
    <property type="term" value="P:DNA catabolic process"/>
    <property type="evidence" value="ECO:0000318"/>
    <property type="project" value="GO_Central"/>
</dbReference>
<keyword evidence="4" id="KW-1185">Reference proteome</keyword>
<dbReference type="InParanoid" id="B8LC47"/>
<dbReference type="PANTHER" id="PTHR33607">
    <property type="entry name" value="ENDONUCLEASE-1"/>
    <property type="match status" value="1"/>
</dbReference>
<dbReference type="InterPro" id="IPR044925">
    <property type="entry name" value="His-Me_finger_sf"/>
</dbReference>
<reference evidence="3 4" key="1">
    <citation type="journal article" date="2004" name="Science">
        <title>The genome of the diatom Thalassiosira pseudonana: ecology, evolution, and metabolism.</title>
        <authorList>
            <person name="Armbrust E.V."/>
            <person name="Berges J.A."/>
            <person name="Bowler C."/>
            <person name="Green B.R."/>
            <person name="Martinez D."/>
            <person name="Putnam N.H."/>
            <person name="Zhou S."/>
            <person name="Allen A.E."/>
            <person name="Apt K.E."/>
            <person name="Bechner M."/>
            <person name="Brzezinski M.A."/>
            <person name="Chaal B.K."/>
            <person name="Chiovitti A."/>
            <person name="Davis A.K."/>
            <person name="Demarest M.S."/>
            <person name="Detter J.C."/>
            <person name="Glavina T."/>
            <person name="Goodstein D."/>
            <person name="Hadi M.Z."/>
            <person name="Hellsten U."/>
            <person name="Hildebrand M."/>
            <person name="Jenkins B.D."/>
            <person name="Jurka J."/>
            <person name="Kapitonov V.V."/>
            <person name="Kroger N."/>
            <person name="Lau W.W."/>
            <person name="Lane T.W."/>
            <person name="Larimer F.W."/>
            <person name="Lippmeier J.C."/>
            <person name="Lucas S."/>
            <person name="Medina M."/>
            <person name="Montsant A."/>
            <person name="Obornik M."/>
            <person name="Parker M.S."/>
            <person name="Palenik B."/>
            <person name="Pazour G.J."/>
            <person name="Richardson P.M."/>
            <person name="Rynearson T.A."/>
            <person name="Saito M.A."/>
            <person name="Schwartz D.C."/>
            <person name="Thamatrakoln K."/>
            <person name="Valentin K."/>
            <person name="Vardi A."/>
            <person name="Wilkerson F.P."/>
            <person name="Rokhsar D.S."/>
        </authorList>
    </citation>
    <scope>NUCLEOTIDE SEQUENCE [LARGE SCALE GENOMIC DNA]</scope>
    <source>
        <strain evidence="3 4">CCMP1335</strain>
    </source>
</reference>
<dbReference type="GO" id="GO:0004536">
    <property type="term" value="F:DNA nuclease activity"/>
    <property type="evidence" value="ECO:0000318"/>
    <property type="project" value="GO_Central"/>
</dbReference>
<dbReference type="Proteomes" id="UP000001449">
    <property type="component" value="Chromosome 11"/>
</dbReference>
<dbReference type="AlphaFoldDB" id="B8LC47"/>
<keyword evidence="1" id="KW-0540">Nuclease</keyword>
<dbReference type="PANTHER" id="PTHR33607:SF2">
    <property type="entry name" value="ENDONUCLEASE-1"/>
    <property type="match status" value="1"/>
</dbReference>
<dbReference type="KEGG" id="tps:THAPSDRAFT_269572"/>
<proteinExistence type="predicted"/>
<feature type="non-terminal residue" evidence="3">
    <location>
        <position position="208"/>
    </location>
</feature>
<dbReference type="EMBL" id="DS999415">
    <property type="protein sequence ID" value="EED87154.1"/>
    <property type="molecule type" value="Genomic_DNA"/>
</dbReference>